<gene>
    <name evidence="1" type="ORF">Cgig2_010932</name>
</gene>
<proteinExistence type="predicted"/>
<accession>A0A9Q1K4M0</accession>
<dbReference type="EMBL" id="JAKOGI010000315">
    <property type="protein sequence ID" value="KAJ8437171.1"/>
    <property type="molecule type" value="Genomic_DNA"/>
</dbReference>
<comment type="caution">
    <text evidence="1">The sequence shown here is derived from an EMBL/GenBank/DDBJ whole genome shotgun (WGS) entry which is preliminary data.</text>
</comment>
<evidence type="ECO:0000313" key="1">
    <source>
        <dbReference type="EMBL" id="KAJ8437171.1"/>
    </source>
</evidence>
<sequence length="365" mass="42534">MTDRGGIILSWRPRRYQFNMILKTDQLIHGEAIQLSANKRFYITFVYSRNLEEQRIPLWEDLKALSQSLEDPWCVLEDFNSVLHQRERIGGIEVIDGECSYEGAFFTWTNKTIWSRIDRALHNELWYEGFAYTHVHCMTQGLSNHTPVTMNFPHFPRPRNTFQFCDMWTKDKGFKDMVKHSLAQNQNGSSLKHSSRARNNLLQTQALLQQDPFNTQPLQKEAYSRDHHIAINHLAILLIKQQSKADWIGVGDECSRIFMARIKQRNMIKYYKGLLGMMDHQRTKIGPQVMELGQCLIIKHQIKLSQPFEDSDIKKVLFSIPNHKSPGPDGCNSGLYKACWEDIGPLVCLAIKEFFSGRHLPSFYR</sequence>
<dbReference type="PANTHER" id="PTHR33710:SF71">
    <property type="entry name" value="ENDONUCLEASE_EXONUCLEASE_PHOSPHATASE DOMAIN-CONTAINING PROTEIN"/>
    <property type="match status" value="1"/>
</dbReference>
<dbReference type="AlphaFoldDB" id="A0A9Q1K4M0"/>
<dbReference type="PANTHER" id="PTHR33710">
    <property type="entry name" value="BNAC02G09200D PROTEIN"/>
    <property type="match status" value="1"/>
</dbReference>
<protein>
    <submittedName>
        <fullName evidence="1">Uncharacterized protein</fullName>
    </submittedName>
</protein>
<dbReference type="OrthoDB" id="684496at2759"/>
<dbReference type="Proteomes" id="UP001153076">
    <property type="component" value="Unassembled WGS sequence"/>
</dbReference>
<organism evidence="1 2">
    <name type="scientific">Carnegiea gigantea</name>
    <dbReference type="NCBI Taxonomy" id="171969"/>
    <lineage>
        <taxon>Eukaryota</taxon>
        <taxon>Viridiplantae</taxon>
        <taxon>Streptophyta</taxon>
        <taxon>Embryophyta</taxon>
        <taxon>Tracheophyta</taxon>
        <taxon>Spermatophyta</taxon>
        <taxon>Magnoliopsida</taxon>
        <taxon>eudicotyledons</taxon>
        <taxon>Gunneridae</taxon>
        <taxon>Pentapetalae</taxon>
        <taxon>Caryophyllales</taxon>
        <taxon>Cactineae</taxon>
        <taxon>Cactaceae</taxon>
        <taxon>Cactoideae</taxon>
        <taxon>Echinocereeae</taxon>
        <taxon>Carnegiea</taxon>
    </lineage>
</organism>
<dbReference type="Gene3D" id="3.60.10.10">
    <property type="entry name" value="Endonuclease/exonuclease/phosphatase"/>
    <property type="match status" value="1"/>
</dbReference>
<dbReference type="SUPFAM" id="SSF56219">
    <property type="entry name" value="DNase I-like"/>
    <property type="match status" value="1"/>
</dbReference>
<evidence type="ECO:0000313" key="2">
    <source>
        <dbReference type="Proteomes" id="UP001153076"/>
    </source>
</evidence>
<name>A0A9Q1K4M0_9CARY</name>
<keyword evidence="2" id="KW-1185">Reference proteome</keyword>
<dbReference type="InterPro" id="IPR036691">
    <property type="entry name" value="Endo/exonu/phosph_ase_sf"/>
</dbReference>
<reference evidence="1" key="1">
    <citation type="submission" date="2022-04" db="EMBL/GenBank/DDBJ databases">
        <title>Carnegiea gigantea Genome sequencing and assembly v2.</title>
        <authorList>
            <person name="Copetti D."/>
            <person name="Sanderson M.J."/>
            <person name="Burquez A."/>
            <person name="Wojciechowski M.F."/>
        </authorList>
    </citation>
    <scope>NUCLEOTIDE SEQUENCE</scope>
    <source>
        <strain evidence="1">SGP5-SGP5p</strain>
        <tissue evidence="1">Aerial part</tissue>
    </source>
</reference>